<comment type="caution">
    <text evidence="2">The sequence shown here is derived from an EMBL/GenBank/DDBJ whole genome shotgun (WGS) entry which is preliminary data.</text>
</comment>
<dbReference type="PANTHER" id="PTHR31328">
    <property type="entry name" value="BIOGENESIS OF LYSOSOME-RELATED ORGANELLES COMPLEX 1 SUBUNIT 6"/>
    <property type="match status" value="1"/>
</dbReference>
<proteinExistence type="predicted"/>
<dbReference type="GO" id="GO:0031083">
    <property type="term" value="C:BLOC-1 complex"/>
    <property type="evidence" value="ECO:0007669"/>
    <property type="project" value="TreeGrafter"/>
</dbReference>
<name>A0A8H7Q2J4_MORIS</name>
<protein>
    <submittedName>
        <fullName evidence="2">Uncharacterized protein</fullName>
    </submittedName>
</protein>
<sequence>MEINPDSAAHALTEGLSQQLLPSLDALEKKLSWFESRQSELLSSLQKANDSSLTELDLNNVKETMQKASTYRDKLQSMTSTMKSLDVRSRQLKDRVSQLHKARIHYDAQAMNARKKNQEHDKAVAAKMAASVDSPSATPPTPQAVSNQSSPVHPSSRSSSPFIDTADQPSISTPRTEYSSLSESISTGTVSVIKKKKKAKPKKREAVIDEGPINLKRTIPPKLPGRSPK</sequence>
<dbReference type="EMBL" id="JAEPQZ010000002">
    <property type="protein sequence ID" value="KAG2184947.1"/>
    <property type="molecule type" value="Genomic_DNA"/>
</dbReference>
<dbReference type="Pfam" id="PF14712">
    <property type="entry name" value="Snapin_Pallidin"/>
    <property type="match status" value="1"/>
</dbReference>
<dbReference type="Proteomes" id="UP000654370">
    <property type="component" value="Unassembled WGS sequence"/>
</dbReference>
<dbReference type="PANTHER" id="PTHR31328:SF2">
    <property type="entry name" value="BIOGENESIS OF LYSOSOME-RELATED ORGANELLES COMPLEX 1 SUBUNIT 6"/>
    <property type="match status" value="1"/>
</dbReference>
<gene>
    <name evidence="2" type="ORF">INT43_000860</name>
</gene>
<accession>A0A8H7Q2J4</accession>
<feature type="compositionally biased region" description="Polar residues" evidence="1">
    <location>
        <begin position="167"/>
        <end position="190"/>
    </location>
</feature>
<dbReference type="AlphaFoldDB" id="A0A8H7Q2J4"/>
<organism evidence="2 3">
    <name type="scientific">Mortierella isabellina</name>
    <name type="common">Filamentous fungus</name>
    <name type="synonym">Umbelopsis isabellina</name>
    <dbReference type="NCBI Taxonomy" id="91625"/>
    <lineage>
        <taxon>Eukaryota</taxon>
        <taxon>Fungi</taxon>
        <taxon>Fungi incertae sedis</taxon>
        <taxon>Mucoromycota</taxon>
        <taxon>Mucoromycotina</taxon>
        <taxon>Umbelopsidomycetes</taxon>
        <taxon>Umbelopsidales</taxon>
        <taxon>Umbelopsidaceae</taxon>
        <taxon>Umbelopsis</taxon>
    </lineage>
</organism>
<feature type="compositionally biased region" description="Low complexity" evidence="1">
    <location>
        <begin position="146"/>
        <end position="161"/>
    </location>
</feature>
<dbReference type="GO" id="GO:0030133">
    <property type="term" value="C:transport vesicle"/>
    <property type="evidence" value="ECO:0007669"/>
    <property type="project" value="TreeGrafter"/>
</dbReference>
<evidence type="ECO:0000313" key="3">
    <source>
        <dbReference type="Proteomes" id="UP000654370"/>
    </source>
</evidence>
<feature type="region of interest" description="Disordered" evidence="1">
    <location>
        <begin position="112"/>
        <end position="229"/>
    </location>
</feature>
<dbReference type="InterPro" id="IPR028119">
    <property type="entry name" value="Snapin/Pallidin/Snn1"/>
</dbReference>
<evidence type="ECO:0000313" key="2">
    <source>
        <dbReference type="EMBL" id="KAG2184947.1"/>
    </source>
</evidence>
<feature type="compositionally biased region" description="Basic residues" evidence="1">
    <location>
        <begin position="193"/>
        <end position="203"/>
    </location>
</feature>
<reference evidence="2" key="1">
    <citation type="submission" date="2020-12" db="EMBL/GenBank/DDBJ databases">
        <title>Metabolic potential, ecology and presence of endohyphal bacteria is reflected in genomic diversity of Mucoromycotina.</title>
        <authorList>
            <person name="Muszewska A."/>
            <person name="Okrasinska A."/>
            <person name="Steczkiewicz K."/>
            <person name="Drgas O."/>
            <person name="Orlowska M."/>
            <person name="Perlinska-Lenart U."/>
            <person name="Aleksandrzak-Piekarczyk T."/>
            <person name="Szatraj K."/>
            <person name="Zielenkiewicz U."/>
            <person name="Pilsyk S."/>
            <person name="Malc E."/>
            <person name="Mieczkowski P."/>
            <person name="Kruszewska J.S."/>
            <person name="Biernat P."/>
            <person name="Pawlowska J."/>
        </authorList>
    </citation>
    <scope>NUCLEOTIDE SEQUENCE</scope>
    <source>
        <strain evidence="2">WA0000067209</strain>
    </source>
</reference>
<dbReference type="OrthoDB" id="2433434at2759"/>
<keyword evidence="3" id="KW-1185">Reference proteome</keyword>
<evidence type="ECO:0000256" key="1">
    <source>
        <dbReference type="SAM" id="MobiDB-lite"/>
    </source>
</evidence>